<organism evidence="1 2">
    <name type="scientific">Melghirimyces profundicolus</name>
    <dbReference type="NCBI Taxonomy" id="1242148"/>
    <lineage>
        <taxon>Bacteria</taxon>
        <taxon>Bacillati</taxon>
        <taxon>Bacillota</taxon>
        <taxon>Bacilli</taxon>
        <taxon>Bacillales</taxon>
        <taxon>Thermoactinomycetaceae</taxon>
        <taxon>Melghirimyces</taxon>
    </lineage>
</organism>
<comment type="caution">
    <text evidence="1">The sequence shown here is derived from an EMBL/GenBank/DDBJ whole genome shotgun (WGS) entry which is preliminary data.</text>
</comment>
<dbReference type="AlphaFoldDB" id="A0A2T6C2R3"/>
<protein>
    <submittedName>
        <fullName evidence="1">Uncharacterized protein</fullName>
    </submittedName>
</protein>
<dbReference type="Proteomes" id="UP000244240">
    <property type="component" value="Unassembled WGS sequence"/>
</dbReference>
<dbReference type="EMBL" id="QBKR01000005">
    <property type="protein sequence ID" value="PTX62537.1"/>
    <property type="molecule type" value="Genomic_DNA"/>
</dbReference>
<name>A0A2T6C2R3_9BACL</name>
<evidence type="ECO:0000313" key="1">
    <source>
        <dbReference type="EMBL" id="PTX62537.1"/>
    </source>
</evidence>
<gene>
    <name evidence="1" type="ORF">C8P63_105132</name>
</gene>
<accession>A0A2T6C2R3</accession>
<keyword evidence="2" id="KW-1185">Reference proteome</keyword>
<reference evidence="1 2" key="1">
    <citation type="submission" date="2018-04" db="EMBL/GenBank/DDBJ databases">
        <title>Genomic Encyclopedia of Archaeal and Bacterial Type Strains, Phase II (KMG-II): from individual species to whole genera.</title>
        <authorList>
            <person name="Goeker M."/>
        </authorList>
    </citation>
    <scope>NUCLEOTIDE SEQUENCE [LARGE SCALE GENOMIC DNA]</scope>
    <source>
        <strain evidence="1 2">DSM 45787</strain>
    </source>
</reference>
<sequence>MFSTLDLSGCMETPGPTRMAVRLCSGGTDGSRFFNFQWWAGCADKGGQTFVISSFFSFWGRSLLYFTLVASPPRR</sequence>
<proteinExistence type="predicted"/>
<evidence type="ECO:0000313" key="2">
    <source>
        <dbReference type="Proteomes" id="UP000244240"/>
    </source>
</evidence>